<accession>A0A3M5TWS8</accession>
<dbReference type="AlphaFoldDB" id="A0A3M5TWS8"/>
<organism evidence="1 2">
    <name type="scientific">Pseudomonas avellanae</name>
    <dbReference type="NCBI Taxonomy" id="46257"/>
    <lineage>
        <taxon>Bacteria</taxon>
        <taxon>Pseudomonadati</taxon>
        <taxon>Pseudomonadota</taxon>
        <taxon>Gammaproteobacteria</taxon>
        <taxon>Pseudomonadales</taxon>
        <taxon>Pseudomonadaceae</taxon>
        <taxon>Pseudomonas</taxon>
    </lineage>
</organism>
<reference evidence="1 2" key="1">
    <citation type="submission" date="2018-08" db="EMBL/GenBank/DDBJ databases">
        <title>Recombination of ecologically and evolutionarily significant loci maintains genetic cohesion in the Pseudomonas syringae species complex.</title>
        <authorList>
            <person name="Dillon M."/>
            <person name="Thakur S."/>
            <person name="Almeida R.N.D."/>
            <person name="Weir B.S."/>
            <person name="Guttman D.S."/>
        </authorList>
    </citation>
    <scope>NUCLEOTIDE SEQUENCE [LARGE SCALE GENOMIC DNA]</scope>
    <source>
        <strain evidence="1 2">ICMP 9749</strain>
    </source>
</reference>
<gene>
    <name evidence="1" type="ORF">ALP32_200067</name>
</gene>
<dbReference type="Proteomes" id="UP000281514">
    <property type="component" value="Unassembled WGS sequence"/>
</dbReference>
<comment type="caution">
    <text evidence="1">The sequence shown here is derived from an EMBL/GenBank/DDBJ whole genome shotgun (WGS) entry which is preliminary data.</text>
</comment>
<name>A0A3M5TWS8_9PSED</name>
<sequence length="183" mass="20422">MIVAFLVDQITQKGTLPRSACAAFTRVDLQLQVFLDPAYDAFKYPLCTALTFHKNHQIVSIAAEAQTTSLQLFIQRVQIQISQQRAQRATLRHARTALLPLAIENHVRSHIRSQVLVQPLVMDVAGNACHESVMADLVKERFNIHINHPVLAADHECFRRPDCIKVAATGPEPITVITETTVP</sequence>
<proteinExistence type="predicted"/>
<evidence type="ECO:0000313" key="2">
    <source>
        <dbReference type="Proteomes" id="UP000281514"/>
    </source>
</evidence>
<dbReference type="EMBL" id="RBTX01000199">
    <property type="protein sequence ID" value="RMU37417.1"/>
    <property type="molecule type" value="Genomic_DNA"/>
</dbReference>
<evidence type="ECO:0000313" key="1">
    <source>
        <dbReference type="EMBL" id="RMU37417.1"/>
    </source>
</evidence>
<protein>
    <submittedName>
        <fullName evidence="1">Uncharacterized protein</fullName>
    </submittedName>
</protein>